<reference evidence="3" key="3">
    <citation type="submission" date="2025-09" db="UniProtKB">
        <authorList>
            <consortium name="Ensembl"/>
        </authorList>
    </citation>
    <scope>IDENTIFICATION</scope>
    <source>
        <strain evidence="3">Thoroughbred</strain>
    </source>
</reference>
<accession>A0A9L0SR69</accession>
<dbReference type="SUPFAM" id="SSF82708">
    <property type="entry name" value="R3H domain"/>
    <property type="match status" value="1"/>
</dbReference>
<dbReference type="InterPro" id="IPR036867">
    <property type="entry name" value="R3H_dom_sf"/>
</dbReference>
<evidence type="ECO:0000256" key="1">
    <source>
        <dbReference type="SAM" id="MobiDB-lite"/>
    </source>
</evidence>
<gene>
    <name evidence="3" type="primary">R3HDM4</name>
</gene>
<dbReference type="InterPro" id="IPR025952">
    <property type="entry name" value="R3H-assoc_dom"/>
</dbReference>
<feature type="domain" description="R3H-associated N-terminal" evidence="2">
    <location>
        <begin position="49"/>
        <end position="185"/>
    </location>
</feature>
<dbReference type="GO" id="GO:0003676">
    <property type="term" value="F:nucleic acid binding"/>
    <property type="evidence" value="ECO:0007669"/>
    <property type="project" value="InterPro"/>
</dbReference>
<reference evidence="3 4" key="1">
    <citation type="journal article" date="2009" name="Science">
        <title>Genome sequence, comparative analysis, and population genetics of the domestic horse.</title>
        <authorList>
            <consortium name="Broad Institute Genome Sequencing Platform"/>
            <consortium name="Broad Institute Whole Genome Assembly Team"/>
            <person name="Wade C.M."/>
            <person name="Giulotto E."/>
            <person name="Sigurdsson S."/>
            <person name="Zoli M."/>
            <person name="Gnerre S."/>
            <person name="Imsland F."/>
            <person name="Lear T.L."/>
            <person name="Adelson D.L."/>
            <person name="Bailey E."/>
            <person name="Bellone R.R."/>
            <person name="Bloecker H."/>
            <person name="Distl O."/>
            <person name="Edgar R.C."/>
            <person name="Garber M."/>
            <person name="Leeb T."/>
            <person name="Mauceli E."/>
            <person name="MacLeod J.N."/>
            <person name="Penedo M.C.T."/>
            <person name="Raison J.M."/>
            <person name="Sharpe T."/>
            <person name="Vogel J."/>
            <person name="Andersson L."/>
            <person name="Antczak D.F."/>
            <person name="Biagi T."/>
            <person name="Binns M.M."/>
            <person name="Chowdhary B.P."/>
            <person name="Coleman S.J."/>
            <person name="Della Valle G."/>
            <person name="Fryc S."/>
            <person name="Guerin G."/>
            <person name="Hasegawa T."/>
            <person name="Hill E.W."/>
            <person name="Jurka J."/>
            <person name="Kiialainen A."/>
            <person name="Lindgren G."/>
            <person name="Liu J."/>
            <person name="Magnani E."/>
            <person name="Mickelson J.R."/>
            <person name="Murray J."/>
            <person name="Nergadze S.G."/>
            <person name="Onofrio R."/>
            <person name="Pedroni S."/>
            <person name="Piras M.F."/>
            <person name="Raudsepp T."/>
            <person name="Rocchi M."/>
            <person name="Roeed K.H."/>
            <person name="Ryder O.A."/>
            <person name="Searle S."/>
            <person name="Skow L."/>
            <person name="Swinburne J.E."/>
            <person name="Syvaenen A.C."/>
            <person name="Tozaki T."/>
            <person name="Valberg S.J."/>
            <person name="Vaudin M."/>
            <person name="White J.R."/>
            <person name="Zody M.C."/>
            <person name="Lander E.S."/>
            <person name="Lindblad-Toh K."/>
        </authorList>
    </citation>
    <scope>NUCLEOTIDE SEQUENCE [LARGE SCALE GENOMIC DNA]</scope>
    <source>
        <strain evidence="3 4">Thoroughbred</strain>
    </source>
</reference>
<sequence>MVALENPEGGPEAAAAAGGAPGGRRTLPLPGCLPTLTGSQVKRFSASKRKQHFINQAVRNSDLVPKAKGRKSLQRLENTQYLLTLLETNGGTPGPEDGDLAPPAAPGIFAEACNNETYVEVWNDFMNRSGEEQERVLRYLEDEGKSKARRRGPGRGEDRRREDPAYTPRECFQRISRRLRAVLKRSRIPMETLETWEERLLRFFSVSPQAVYTAMLDNSFERLLLHAVCQYMDLISASECLAAPGTPVGPFSPRKPRPGLHPSGYSAGAAGEERAGAELAAGSVLIPQKPPVRLAHRGDAVDTDTPQSASSGLAGRGAWGMRLGPRDEMRGPQQQQGSHLAIVLFHCATRVTSSKCHVPGPVSPLLQPPREGPRRPLPGPWAPHRVLAPCACLSASRLQLLRRRFPWQPQQGCSCGPHAGLCSRRLRRGAGLGVLVCGSRRGACTRGEGGPWEDGASRLPRCPSPLGADLEGRRQMKVSNRHLDFLPPGLLLSAYLEQRS</sequence>
<feature type="compositionally biased region" description="Low complexity" evidence="1">
    <location>
        <begin position="7"/>
        <end position="30"/>
    </location>
</feature>
<dbReference type="Proteomes" id="UP000002281">
    <property type="component" value="Chromosome 7"/>
</dbReference>
<dbReference type="PANTHER" id="PTHR32019:SF2">
    <property type="entry name" value="R3H DOMAIN-CONTAINING PROTEIN 4"/>
    <property type="match status" value="1"/>
</dbReference>
<feature type="region of interest" description="Disordered" evidence="1">
    <location>
        <begin position="139"/>
        <end position="167"/>
    </location>
</feature>
<reference evidence="3" key="2">
    <citation type="submission" date="2025-08" db="UniProtKB">
        <authorList>
            <consortium name="Ensembl"/>
        </authorList>
    </citation>
    <scope>IDENTIFICATION</scope>
    <source>
        <strain evidence="3">Thoroughbred</strain>
    </source>
</reference>
<dbReference type="AlphaFoldDB" id="A0A9L0SR69"/>
<evidence type="ECO:0000259" key="2">
    <source>
        <dbReference type="Pfam" id="PF13902"/>
    </source>
</evidence>
<feature type="compositionally biased region" description="Basic and acidic residues" evidence="1">
    <location>
        <begin position="154"/>
        <end position="164"/>
    </location>
</feature>
<feature type="region of interest" description="Disordered" evidence="1">
    <location>
        <begin position="298"/>
        <end position="318"/>
    </location>
</feature>
<dbReference type="GeneTree" id="ENSGT00390000015467"/>
<keyword evidence="4" id="KW-1185">Reference proteome</keyword>
<protein>
    <submittedName>
        <fullName evidence="3">R3H domain containing 4</fullName>
    </submittedName>
</protein>
<dbReference type="Pfam" id="PF13902">
    <property type="entry name" value="R3H-assoc"/>
    <property type="match status" value="1"/>
</dbReference>
<organism evidence="3 4">
    <name type="scientific">Equus caballus</name>
    <name type="common">Horse</name>
    <dbReference type="NCBI Taxonomy" id="9796"/>
    <lineage>
        <taxon>Eukaryota</taxon>
        <taxon>Metazoa</taxon>
        <taxon>Chordata</taxon>
        <taxon>Craniata</taxon>
        <taxon>Vertebrata</taxon>
        <taxon>Euteleostomi</taxon>
        <taxon>Mammalia</taxon>
        <taxon>Eutheria</taxon>
        <taxon>Laurasiatheria</taxon>
        <taxon>Perissodactyla</taxon>
        <taxon>Equidae</taxon>
        <taxon>Equus</taxon>
    </lineage>
</organism>
<dbReference type="PANTHER" id="PTHR32019">
    <property type="entry name" value="R3H DOMAIN-CONTAINING PROTEIN 4"/>
    <property type="match status" value="1"/>
</dbReference>
<feature type="region of interest" description="Disordered" evidence="1">
    <location>
        <begin position="1"/>
        <end position="30"/>
    </location>
</feature>
<proteinExistence type="predicted"/>
<evidence type="ECO:0000313" key="4">
    <source>
        <dbReference type="Proteomes" id="UP000002281"/>
    </source>
</evidence>
<evidence type="ECO:0000313" key="3">
    <source>
        <dbReference type="Ensembl" id="ENSECAP00000077442.1"/>
    </source>
</evidence>
<dbReference type="Ensembl" id="ENSECAT00000093508.1">
    <property type="protein sequence ID" value="ENSECAP00000077442.1"/>
    <property type="gene ID" value="ENSECAG00000000003.4"/>
</dbReference>
<name>A0A9L0SR69_HORSE</name>
<dbReference type="InterPro" id="IPR039629">
    <property type="entry name" value="R3HDM4"/>
</dbReference>